<comment type="caution">
    <text evidence="1">The sequence shown here is derived from an EMBL/GenBank/DDBJ whole genome shotgun (WGS) entry which is preliminary data.</text>
</comment>
<accession>A0ABQ9LEY4</accession>
<evidence type="ECO:0000313" key="2">
    <source>
        <dbReference type="Proteomes" id="UP001174677"/>
    </source>
</evidence>
<reference evidence="1" key="1">
    <citation type="journal article" date="2023" name="Plant Biotechnol. J.">
        <title>Chromosome-level wild Hevea brasiliensis genome provides new tools for genomic-assisted breeding and valuable loci to elevate rubber yield.</title>
        <authorList>
            <person name="Cheng H."/>
            <person name="Song X."/>
            <person name="Hu Y."/>
            <person name="Wu T."/>
            <person name="Yang Q."/>
            <person name="An Z."/>
            <person name="Feng S."/>
            <person name="Deng Z."/>
            <person name="Wu W."/>
            <person name="Zeng X."/>
            <person name="Tu M."/>
            <person name="Wang X."/>
            <person name="Huang H."/>
        </authorList>
    </citation>
    <scope>NUCLEOTIDE SEQUENCE</scope>
    <source>
        <strain evidence="1">MT/VB/25A 57/8</strain>
    </source>
</reference>
<name>A0ABQ9LEY4_HEVBR</name>
<dbReference type="EMBL" id="JARPOI010000013">
    <property type="protein sequence ID" value="KAJ9163990.1"/>
    <property type="molecule type" value="Genomic_DNA"/>
</dbReference>
<dbReference type="Proteomes" id="UP001174677">
    <property type="component" value="Chromosome 13"/>
</dbReference>
<organism evidence="1 2">
    <name type="scientific">Hevea brasiliensis</name>
    <name type="common">Para rubber tree</name>
    <name type="synonym">Siphonia brasiliensis</name>
    <dbReference type="NCBI Taxonomy" id="3981"/>
    <lineage>
        <taxon>Eukaryota</taxon>
        <taxon>Viridiplantae</taxon>
        <taxon>Streptophyta</taxon>
        <taxon>Embryophyta</taxon>
        <taxon>Tracheophyta</taxon>
        <taxon>Spermatophyta</taxon>
        <taxon>Magnoliopsida</taxon>
        <taxon>eudicotyledons</taxon>
        <taxon>Gunneridae</taxon>
        <taxon>Pentapetalae</taxon>
        <taxon>rosids</taxon>
        <taxon>fabids</taxon>
        <taxon>Malpighiales</taxon>
        <taxon>Euphorbiaceae</taxon>
        <taxon>Crotonoideae</taxon>
        <taxon>Micrandreae</taxon>
        <taxon>Hevea</taxon>
    </lineage>
</organism>
<keyword evidence="2" id="KW-1185">Reference proteome</keyword>
<proteinExistence type="predicted"/>
<sequence length="146" mass="15842">MATAYLSFYFPLLPKLSLPRYYRFGFSVLTRNTVATVKTCATGGDLVGDFESGCAEKVVGNVDTGHKILVPNISAVSLPSKSAPLYSPLQNPMSKDDAEKLLKKQCGTVLLLYWKVETSLSGVSYLRRLLKSGTAGQSVNDFLAQV</sequence>
<protein>
    <submittedName>
        <fullName evidence="1">Uncharacterized protein</fullName>
    </submittedName>
</protein>
<evidence type="ECO:0000313" key="1">
    <source>
        <dbReference type="EMBL" id="KAJ9163990.1"/>
    </source>
</evidence>
<gene>
    <name evidence="1" type="ORF">P3X46_023608</name>
</gene>